<comment type="caution">
    <text evidence="10">The sequence shown here is derived from an EMBL/GenBank/DDBJ whole genome shotgun (WGS) entry which is preliminary data.</text>
</comment>
<keyword evidence="5 8" id="KW-0648">Protein biosynthesis</keyword>
<evidence type="ECO:0000256" key="5">
    <source>
        <dbReference type="ARBA" id="ARBA00022917"/>
    </source>
</evidence>
<feature type="binding site" evidence="8">
    <location>
        <position position="187"/>
    </location>
    <ligand>
        <name>ATP</name>
        <dbReference type="ChEBI" id="CHEBI:30616"/>
    </ligand>
</feature>
<dbReference type="InterPro" id="IPR001412">
    <property type="entry name" value="aa-tRNA-synth_I_CS"/>
</dbReference>
<evidence type="ECO:0000313" key="11">
    <source>
        <dbReference type="Proteomes" id="UP000034913"/>
    </source>
</evidence>
<comment type="similarity">
    <text evidence="1 8 9">Belongs to the class-I aminoacyl-tRNA synthetase family.</text>
</comment>
<dbReference type="GO" id="GO:0006436">
    <property type="term" value="P:tryptophanyl-tRNA aminoacylation"/>
    <property type="evidence" value="ECO:0007669"/>
    <property type="project" value="UniProtKB-UniRule"/>
</dbReference>
<dbReference type="Gene3D" id="1.10.240.10">
    <property type="entry name" value="Tyrosyl-Transfer RNA Synthetase"/>
    <property type="match status" value="1"/>
</dbReference>
<dbReference type="FunFam" id="1.10.240.10:FF:000002">
    <property type="entry name" value="Tryptophan--tRNA ligase"/>
    <property type="match status" value="1"/>
</dbReference>
<dbReference type="PRINTS" id="PR01039">
    <property type="entry name" value="TRNASYNTHTRP"/>
</dbReference>
<evidence type="ECO:0000256" key="2">
    <source>
        <dbReference type="ARBA" id="ARBA00022598"/>
    </source>
</evidence>
<keyword evidence="6 8" id="KW-0030">Aminoacyl-tRNA synthetase</keyword>
<dbReference type="InterPro" id="IPR014729">
    <property type="entry name" value="Rossmann-like_a/b/a_fold"/>
</dbReference>
<dbReference type="PANTHER" id="PTHR43766:SF1">
    <property type="entry name" value="TRYPTOPHAN--TRNA LIGASE, MITOCHONDRIAL"/>
    <property type="match status" value="1"/>
</dbReference>
<dbReference type="InterPro" id="IPR002305">
    <property type="entry name" value="aa-tRNA-synth_Ic"/>
</dbReference>
<comment type="catalytic activity">
    <reaction evidence="7 8">
        <text>tRNA(Trp) + L-tryptophan + ATP = L-tryptophyl-tRNA(Trp) + AMP + diphosphate + H(+)</text>
        <dbReference type="Rhea" id="RHEA:24080"/>
        <dbReference type="Rhea" id="RHEA-COMP:9671"/>
        <dbReference type="Rhea" id="RHEA-COMP:9705"/>
        <dbReference type="ChEBI" id="CHEBI:15378"/>
        <dbReference type="ChEBI" id="CHEBI:30616"/>
        <dbReference type="ChEBI" id="CHEBI:33019"/>
        <dbReference type="ChEBI" id="CHEBI:57912"/>
        <dbReference type="ChEBI" id="CHEBI:78442"/>
        <dbReference type="ChEBI" id="CHEBI:78535"/>
        <dbReference type="ChEBI" id="CHEBI:456215"/>
        <dbReference type="EC" id="6.1.1.2"/>
    </reaction>
</comment>
<evidence type="ECO:0000256" key="1">
    <source>
        <dbReference type="ARBA" id="ARBA00005594"/>
    </source>
</evidence>
<evidence type="ECO:0000256" key="4">
    <source>
        <dbReference type="ARBA" id="ARBA00022840"/>
    </source>
</evidence>
<dbReference type="SUPFAM" id="SSF52374">
    <property type="entry name" value="Nucleotidylyl transferase"/>
    <property type="match status" value="1"/>
</dbReference>
<organism evidence="10 11">
    <name type="scientific">candidate division Kazan bacterium GW2011_GWB1_52_7</name>
    <dbReference type="NCBI Taxonomy" id="1620414"/>
    <lineage>
        <taxon>Bacteria</taxon>
        <taxon>Bacteria division Kazan-3B-28</taxon>
    </lineage>
</organism>
<dbReference type="Pfam" id="PF00579">
    <property type="entry name" value="tRNA-synt_1b"/>
    <property type="match status" value="1"/>
</dbReference>
<dbReference type="HAMAP" id="MF_00140_B">
    <property type="entry name" value="Trp_tRNA_synth_B"/>
    <property type="match status" value="1"/>
</dbReference>
<feature type="binding site" evidence="8">
    <location>
        <begin position="148"/>
        <end position="150"/>
    </location>
    <ligand>
        <name>ATP</name>
        <dbReference type="ChEBI" id="CHEBI:30616"/>
    </ligand>
</feature>
<dbReference type="Proteomes" id="UP000034913">
    <property type="component" value="Unassembled WGS sequence"/>
</dbReference>
<feature type="short sequence motif" description="'HIGH' region" evidence="8">
    <location>
        <begin position="12"/>
        <end position="20"/>
    </location>
</feature>
<comment type="subcellular location">
    <subcellularLocation>
        <location evidence="8">Cytoplasm</location>
    </subcellularLocation>
</comment>
<dbReference type="Gene3D" id="3.40.50.620">
    <property type="entry name" value="HUPs"/>
    <property type="match status" value="1"/>
</dbReference>
<feature type="binding site" evidence="8">
    <location>
        <begin position="11"/>
        <end position="13"/>
    </location>
    <ligand>
        <name>ATP</name>
        <dbReference type="ChEBI" id="CHEBI:30616"/>
    </ligand>
</feature>
<reference evidence="10 11" key="1">
    <citation type="journal article" date="2015" name="Nature">
        <title>rRNA introns, odd ribosomes, and small enigmatic genomes across a large radiation of phyla.</title>
        <authorList>
            <person name="Brown C.T."/>
            <person name="Hug L.A."/>
            <person name="Thomas B.C."/>
            <person name="Sharon I."/>
            <person name="Castelle C.J."/>
            <person name="Singh A."/>
            <person name="Wilkins M.J."/>
            <person name="Williams K.H."/>
            <person name="Banfield J.F."/>
        </authorList>
    </citation>
    <scope>NUCLEOTIDE SEQUENCE [LARGE SCALE GENOMIC DNA]</scope>
</reference>
<dbReference type="GO" id="GO:0005829">
    <property type="term" value="C:cytosol"/>
    <property type="evidence" value="ECO:0007669"/>
    <property type="project" value="TreeGrafter"/>
</dbReference>
<gene>
    <name evidence="8" type="primary">trpS</name>
    <name evidence="10" type="ORF">VF00_C0001G0179</name>
</gene>
<dbReference type="PANTHER" id="PTHR43766">
    <property type="entry name" value="TRYPTOPHAN--TRNA LIGASE, MITOCHONDRIAL"/>
    <property type="match status" value="1"/>
</dbReference>
<keyword evidence="8" id="KW-0963">Cytoplasm</keyword>
<feature type="binding site" evidence="8">
    <location>
        <begin position="19"/>
        <end position="20"/>
    </location>
    <ligand>
        <name>ATP</name>
        <dbReference type="ChEBI" id="CHEBI:30616"/>
    </ligand>
</feature>
<sequence>MAKKVVFSGIQPSGVLHIGNYLGAIQQWVEGQAKYDNIFCVVDLHAITVPQDPKELTDNIYRTAATYLAAGINPRQSIVFVQSQVPAHAELAWLLNTITTMGELSRMTQFKDKSQKGGSGRASVGLFDYPVLMAADILLYGTQAVPVGEDQTQHVELARDLAQRFNHRFGKTFPVPEVILRKSGARIMGLDDPTKKMSKSASPANYIALTDSSDVIRKKIMRAVTDSGSTIKFDPKRAGLHNLLTIYQLFSGQTEAQIERHFAGKGYGDLKRELADLVIGKLTPLQTKIEHYMKNKRLLDAILKSGAKRAARLAHPMLTEVKRKLGLAQ</sequence>
<accession>A0A0G2A4S5</accession>
<feature type="short sequence motif" description="'KMSKS' region" evidence="8">
    <location>
        <begin position="196"/>
        <end position="200"/>
    </location>
</feature>
<dbReference type="EC" id="6.1.1.2" evidence="8"/>
<dbReference type="GO" id="GO:0005524">
    <property type="term" value="F:ATP binding"/>
    <property type="evidence" value="ECO:0007669"/>
    <property type="project" value="UniProtKB-UniRule"/>
</dbReference>
<dbReference type="FunFam" id="3.40.50.620:FF:000082">
    <property type="entry name" value="MSW1p Mitochondrial tryptophanyl-tRNA synthetase"/>
    <property type="match status" value="1"/>
</dbReference>
<dbReference type="CDD" id="cd00806">
    <property type="entry name" value="TrpRS_core"/>
    <property type="match status" value="1"/>
</dbReference>
<evidence type="ECO:0000256" key="9">
    <source>
        <dbReference type="RuleBase" id="RU363036"/>
    </source>
</evidence>
<evidence type="ECO:0000256" key="7">
    <source>
        <dbReference type="ARBA" id="ARBA00049929"/>
    </source>
</evidence>
<dbReference type="GO" id="GO:0004830">
    <property type="term" value="F:tryptophan-tRNA ligase activity"/>
    <property type="evidence" value="ECO:0007669"/>
    <property type="project" value="UniProtKB-UniRule"/>
</dbReference>
<dbReference type="InterPro" id="IPR050203">
    <property type="entry name" value="Trp-tRNA_synthetase"/>
</dbReference>
<dbReference type="AlphaFoldDB" id="A0A0G2A4S5"/>
<keyword evidence="2 8" id="KW-0436">Ligase</keyword>
<dbReference type="PATRIC" id="fig|1620414.3.peg.188"/>
<evidence type="ECO:0000256" key="3">
    <source>
        <dbReference type="ARBA" id="ARBA00022741"/>
    </source>
</evidence>
<dbReference type="InterPro" id="IPR002306">
    <property type="entry name" value="Trp-tRNA-ligase"/>
</dbReference>
<comment type="subunit">
    <text evidence="8">Homodimer.</text>
</comment>
<evidence type="ECO:0000313" key="10">
    <source>
        <dbReference type="EMBL" id="KKW27244.1"/>
    </source>
</evidence>
<feature type="binding site" evidence="8">
    <location>
        <begin position="196"/>
        <end position="200"/>
    </location>
    <ligand>
        <name>ATP</name>
        <dbReference type="ChEBI" id="CHEBI:30616"/>
    </ligand>
</feature>
<keyword evidence="4 8" id="KW-0067">ATP-binding</keyword>
<evidence type="ECO:0000256" key="6">
    <source>
        <dbReference type="ARBA" id="ARBA00023146"/>
    </source>
</evidence>
<dbReference type="PROSITE" id="PS00178">
    <property type="entry name" value="AA_TRNA_LIGASE_I"/>
    <property type="match status" value="1"/>
</dbReference>
<comment type="function">
    <text evidence="8">Catalyzes the attachment of tryptophan to tRNA(Trp).</text>
</comment>
<protein>
    <recommendedName>
        <fullName evidence="8">Tryptophan--tRNA ligase</fullName>
        <ecNumber evidence="8">6.1.1.2</ecNumber>
    </recommendedName>
    <alternativeName>
        <fullName evidence="8">Tryptophanyl-tRNA synthetase</fullName>
        <shortName evidence="8">TrpRS</shortName>
    </alternativeName>
</protein>
<proteinExistence type="inferred from homology"/>
<dbReference type="EMBL" id="LCRB01000001">
    <property type="protein sequence ID" value="KKW27244.1"/>
    <property type="molecule type" value="Genomic_DNA"/>
</dbReference>
<dbReference type="NCBIfam" id="TIGR00233">
    <property type="entry name" value="trpS"/>
    <property type="match status" value="1"/>
</dbReference>
<evidence type="ECO:0000256" key="8">
    <source>
        <dbReference type="HAMAP-Rule" id="MF_00140"/>
    </source>
</evidence>
<name>A0A0G2A4S5_UNCK3</name>
<dbReference type="InterPro" id="IPR024109">
    <property type="entry name" value="Trp-tRNA-ligase_bac-type"/>
</dbReference>
<feature type="binding site" evidence="8">
    <location>
        <position position="136"/>
    </location>
    <ligand>
        <name>L-tryptophan</name>
        <dbReference type="ChEBI" id="CHEBI:57912"/>
    </ligand>
</feature>
<keyword evidence="3 8" id="KW-0547">Nucleotide-binding</keyword>